<dbReference type="STRING" id="1569628.A0A316UYA2"/>
<dbReference type="Gene3D" id="4.10.320.10">
    <property type="entry name" value="E3-binding domain"/>
    <property type="match status" value="1"/>
</dbReference>
<dbReference type="GeneID" id="37025968"/>
<dbReference type="EMBL" id="KZ819662">
    <property type="protein sequence ID" value="PWN29974.1"/>
    <property type="molecule type" value="Genomic_DNA"/>
</dbReference>
<name>A0A316UYA2_9BASI</name>
<dbReference type="InterPro" id="IPR050743">
    <property type="entry name" value="2-oxoacid_DH_E2_comp"/>
</dbReference>
<dbReference type="SUPFAM" id="SSF52777">
    <property type="entry name" value="CoA-dependent acyltransferases"/>
    <property type="match status" value="1"/>
</dbReference>
<dbReference type="RefSeq" id="XP_025364586.1">
    <property type="nucleotide sequence ID" value="XM_025504145.1"/>
</dbReference>
<dbReference type="InterPro" id="IPR011053">
    <property type="entry name" value="Single_hybrid_motif"/>
</dbReference>
<gene>
    <name evidence="12" type="ORF">BDZ90DRAFT_212643</name>
</gene>
<dbReference type="InterPro" id="IPR000089">
    <property type="entry name" value="Biotin_lipoyl"/>
</dbReference>
<dbReference type="CDD" id="cd06849">
    <property type="entry name" value="lipoyl_domain"/>
    <property type="match status" value="1"/>
</dbReference>
<dbReference type="SUPFAM" id="SSF47005">
    <property type="entry name" value="Peripheral subunit-binding domain of 2-oxo acid dehydrogenase complex"/>
    <property type="match status" value="1"/>
</dbReference>
<keyword evidence="4 9" id="KW-0808">Transferase</keyword>
<dbReference type="Gene3D" id="3.30.559.10">
    <property type="entry name" value="Chloramphenicol acetyltransferase-like domain"/>
    <property type="match status" value="1"/>
</dbReference>
<dbReference type="PROSITE" id="PS50968">
    <property type="entry name" value="BIOTINYL_LIPOYL"/>
    <property type="match status" value="1"/>
</dbReference>
<evidence type="ECO:0000313" key="13">
    <source>
        <dbReference type="Proteomes" id="UP000245884"/>
    </source>
</evidence>
<dbReference type="OrthoDB" id="15567at2759"/>
<dbReference type="InterPro" id="IPR023213">
    <property type="entry name" value="CAT-like_dom_sf"/>
</dbReference>
<keyword evidence="5 9" id="KW-0450">Lipoyl</keyword>
<dbReference type="Pfam" id="PF02817">
    <property type="entry name" value="E3_binding"/>
    <property type="match status" value="1"/>
</dbReference>
<evidence type="ECO:0000256" key="1">
    <source>
        <dbReference type="ARBA" id="ARBA00001938"/>
    </source>
</evidence>
<dbReference type="Pfam" id="PF00198">
    <property type="entry name" value="2-oxoacid_dh"/>
    <property type="match status" value="1"/>
</dbReference>
<dbReference type="Gene3D" id="2.40.50.100">
    <property type="match status" value="1"/>
</dbReference>
<evidence type="ECO:0000256" key="6">
    <source>
        <dbReference type="ARBA" id="ARBA00022946"/>
    </source>
</evidence>
<feature type="domain" description="Lipoyl-binding" evidence="10">
    <location>
        <begin position="12"/>
        <end position="87"/>
    </location>
</feature>
<dbReference type="PROSITE" id="PS00189">
    <property type="entry name" value="LIPOYL"/>
    <property type="match status" value="1"/>
</dbReference>
<evidence type="ECO:0000256" key="8">
    <source>
        <dbReference type="ARBA" id="ARBA00023315"/>
    </source>
</evidence>
<reference evidence="12 13" key="1">
    <citation type="journal article" date="2018" name="Mol. Biol. Evol.">
        <title>Broad Genomic Sampling Reveals a Smut Pathogenic Ancestry of the Fungal Clade Ustilaginomycotina.</title>
        <authorList>
            <person name="Kijpornyongpan T."/>
            <person name="Mondo S.J."/>
            <person name="Barry K."/>
            <person name="Sandor L."/>
            <person name="Lee J."/>
            <person name="Lipzen A."/>
            <person name="Pangilinan J."/>
            <person name="LaButti K."/>
            <person name="Hainaut M."/>
            <person name="Henrissat B."/>
            <person name="Grigoriev I.V."/>
            <person name="Spatafora J.W."/>
            <person name="Aime M.C."/>
        </authorList>
    </citation>
    <scope>NUCLEOTIDE SEQUENCE [LARGE SCALE GENOMIC DNA]</scope>
    <source>
        <strain evidence="12 13">MCA 5214</strain>
    </source>
</reference>
<evidence type="ECO:0000256" key="2">
    <source>
        <dbReference type="ARBA" id="ARBA00004305"/>
    </source>
</evidence>
<accession>A0A316UYA2</accession>
<evidence type="ECO:0000256" key="3">
    <source>
        <dbReference type="ARBA" id="ARBA00007317"/>
    </source>
</evidence>
<evidence type="ECO:0000256" key="4">
    <source>
        <dbReference type="ARBA" id="ARBA00022679"/>
    </source>
</evidence>
<dbReference type="GO" id="GO:0016407">
    <property type="term" value="F:acetyltransferase activity"/>
    <property type="evidence" value="ECO:0007669"/>
    <property type="project" value="TreeGrafter"/>
</dbReference>
<comment type="cofactor">
    <cofactor evidence="1 9">
        <name>(R)-lipoate</name>
        <dbReference type="ChEBI" id="CHEBI:83088"/>
    </cofactor>
</comment>
<evidence type="ECO:0000313" key="12">
    <source>
        <dbReference type="EMBL" id="PWN29974.1"/>
    </source>
</evidence>
<evidence type="ECO:0000259" key="11">
    <source>
        <dbReference type="PROSITE" id="PS51826"/>
    </source>
</evidence>
<dbReference type="AlphaFoldDB" id="A0A316UYA2"/>
<feature type="domain" description="Peripheral subunit-binding (PSBD)" evidence="11">
    <location>
        <begin position="151"/>
        <end position="188"/>
    </location>
</feature>
<dbReference type="InterPro" id="IPR003016">
    <property type="entry name" value="2-oxoA_DH_lipoyl-BS"/>
</dbReference>
<keyword evidence="7" id="KW-0496">Mitochondrion</keyword>
<protein>
    <recommendedName>
        <fullName evidence="9">Dihydrolipoamide acetyltransferase component of pyruvate dehydrogenase complex</fullName>
        <ecNumber evidence="9">2.3.1.-</ecNumber>
    </recommendedName>
</protein>
<dbReference type="PROSITE" id="PS51826">
    <property type="entry name" value="PSBD"/>
    <property type="match status" value="1"/>
</dbReference>
<dbReference type="Proteomes" id="UP000245884">
    <property type="component" value="Unassembled WGS sequence"/>
</dbReference>
<evidence type="ECO:0000256" key="9">
    <source>
        <dbReference type="RuleBase" id="RU003423"/>
    </source>
</evidence>
<dbReference type="GO" id="GO:0005759">
    <property type="term" value="C:mitochondrial matrix"/>
    <property type="evidence" value="ECO:0007669"/>
    <property type="project" value="UniProtKB-SubCell"/>
</dbReference>
<dbReference type="Pfam" id="PF00364">
    <property type="entry name" value="Biotin_lipoyl"/>
    <property type="match status" value="1"/>
</dbReference>
<dbReference type="InterPro" id="IPR001078">
    <property type="entry name" value="2-oxoacid_DH_actylTfrase"/>
</dbReference>
<comment type="similarity">
    <text evidence="3 9">Belongs to the 2-oxoacid dehydrogenase family.</text>
</comment>
<sequence>RLFSSTTHLAAKQPYNLADVGEGITECEVVKWHVSSGDTVEEFDPLCEVQSDKASVEITSRFSGVVSDLACEVGGIVKVGSPLCNIDQGIEAASSAPAQVSQPAKSPAMNTPASSGFEEAAHFDASAPGIKGLSPQVGIERHPNAEAIQTLATPAVRRLCHEHSLNVASISGTGKDGRVTKEDVLRHAGLTVDNAPARARAAASSPMGPVQTGEPQPLTGIRKAMFKALSHSAAVPIFTFTEEIDVTELEALRKQVNADLAMRAKRNPASMEGQPSKVTLLSFLVKALSTAMHDNPLFLTRLQFNRAASAARLIPRAAHDISIALSTPNGLLTPTIRSVEGSTVLDLASRISFLQKKATSTGLGAAETGDGGTITLSNIGSIGGGLGGTTPVLPPTGQLAIGALGRIVDAPRYSDTVPGGSKEGVATLVRRKILPVTFAGDHRVLQGTELANLVMRWKDLCERP</sequence>
<dbReference type="SUPFAM" id="SSF51230">
    <property type="entry name" value="Single hybrid motif"/>
    <property type="match status" value="1"/>
</dbReference>
<dbReference type="InterPro" id="IPR004167">
    <property type="entry name" value="PSBD"/>
</dbReference>
<evidence type="ECO:0000259" key="10">
    <source>
        <dbReference type="PROSITE" id="PS50968"/>
    </source>
</evidence>
<feature type="non-terminal residue" evidence="12">
    <location>
        <position position="464"/>
    </location>
</feature>
<dbReference type="PANTHER" id="PTHR43178">
    <property type="entry name" value="DIHYDROLIPOAMIDE ACETYLTRANSFERASE COMPONENT OF PYRUVATE DEHYDROGENASE COMPLEX"/>
    <property type="match status" value="1"/>
</dbReference>
<dbReference type="GO" id="GO:0045333">
    <property type="term" value="P:cellular respiration"/>
    <property type="evidence" value="ECO:0007669"/>
    <property type="project" value="UniProtKB-ARBA"/>
</dbReference>
<proteinExistence type="inferred from homology"/>
<dbReference type="PANTHER" id="PTHR43178:SF5">
    <property type="entry name" value="LIPOAMIDE ACYLTRANSFERASE COMPONENT OF BRANCHED-CHAIN ALPHA-KETO ACID DEHYDROGENASE COMPLEX, MITOCHONDRIAL"/>
    <property type="match status" value="1"/>
</dbReference>
<feature type="non-terminal residue" evidence="12">
    <location>
        <position position="1"/>
    </location>
</feature>
<dbReference type="EC" id="2.3.1.-" evidence="9"/>
<dbReference type="GO" id="GO:0031405">
    <property type="term" value="F:lipoic acid binding"/>
    <property type="evidence" value="ECO:0007669"/>
    <property type="project" value="TreeGrafter"/>
</dbReference>
<organism evidence="12 13">
    <name type="scientific">Jaminaea rosea</name>
    <dbReference type="NCBI Taxonomy" id="1569628"/>
    <lineage>
        <taxon>Eukaryota</taxon>
        <taxon>Fungi</taxon>
        <taxon>Dikarya</taxon>
        <taxon>Basidiomycota</taxon>
        <taxon>Ustilaginomycotina</taxon>
        <taxon>Exobasidiomycetes</taxon>
        <taxon>Microstromatales</taxon>
        <taxon>Microstromatales incertae sedis</taxon>
        <taxon>Jaminaea</taxon>
    </lineage>
</organism>
<keyword evidence="8 9" id="KW-0012">Acyltransferase</keyword>
<dbReference type="FunFam" id="2.40.50.100:FF:000013">
    <property type="entry name" value="Dihydrolipoamide acetyltransferase component of pyruvate dehydrogenase complex"/>
    <property type="match status" value="1"/>
</dbReference>
<comment type="subcellular location">
    <subcellularLocation>
        <location evidence="2">Mitochondrion matrix</location>
    </subcellularLocation>
</comment>
<keyword evidence="13" id="KW-1185">Reference proteome</keyword>
<evidence type="ECO:0000256" key="5">
    <source>
        <dbReference type="ARBA" id="ARBA00022823"/>
    </source>
</evidence>
<evidence type="ECO:0000256" key="7">
    <source>
        <dbReference type="ARBA" id="ARBA00023128"/>
    </source>
</evidence>
<dbReference type="InterPro" id="IPR036625">
    <property type="entry name" value="E3-bd_dom_sf"/>
</dbReference>
<keyword evidence="6" id="KW-0809">Transit peptide</keyword>